<keyword evidence="5" id="KW-1185">Reference proteome</keyword>
<evidence type="ECO:0000313" key="4">
    <source>
        <dbReference type="EMBL" id="KAK9915839.1"/>
    </source>
</evidence>
<dbReference type="InterPro" id="IPR036249">
    <property type="entry name" value="Thioredoxin-like_sf"/>
</dbReference>
<organism evidence="4 5">
    <name type="scientific">Coccomyxa subellipsoidea</name>
    <dbReference type="NCBI Taxonomy" id="248742"/>
    <lineage>
        <taxon>Eukaryota</taxon>
        <taxon>Viridiplantae</taxon>
        <taxon>Chlorophyta</taxon>
        <taxon>core chlorophytes</taxon>
        <taxon>Trebouxiophyceae</taxon>
        <taxon>Trebouxiophyceae incertae sedis</taxon>
        <taxon>Coccomyxaceae</taxon>
        <taxon>Coccomyxa</taxon>
    </lineage>
</organism>
<proteinExistence type="predicted"/>
<feature type="region of interest" description="Disordered" evidence="2">
    <location>
        <begin position="1"/>
        <end position="182"/>
    </location>
</feature>
<dbReference type="EMBL" id="JALJOT010000004">
    <property type="protein sequence ID" value="KAK9915839.1"/>
    <property type="molecule type" value="Genomic_DNA"/>
</dbReference>
<keyword evidence="1" id="KW-1015">Disulfide bond</keyword>
<evidence type="ECO:0000259" key="3">
    <source>
        <dbReference type="PROSITE" id="PS51352"/>
    </source>
</evidence>
<protein>
    <recommendedName>
        <fullName evidence="3">Thioredoxin domain-containing protein</fullName>
    </recommendedName>
</protein>
<dbReference type="PANTHER" id="PTHR45663">
    <property type="entry name" value="GEO12009P1"/>
    <property type="match status" value="1"/>
</dbReference>
<comment type="caution">
    <text evidence="4">The sequence shown here is derived from an EMBL/GenBank/DDBJ whole genome shotgun (WGS) entry which is preliminary data.</text>
</comment>
<reference evidence="4 5" key="1">
    <citation type="journal article" date="2024" name="Nat. Commun.">
        <title>Phylogenomics reveals the evolutionary origins of lichenization in chlorophyte algae.</title>
        <authorList>
            <person name="Puginier C."/>
            <person name="Libourel C."/>
            <person name="Otte J."/>
            <person name="Skaloud P."/>
            <person name="Haon M."/>
            <person name="Grisel S."/>
            <person name="Petersen M."/>
            <person name="Berrin J.G."/>
            <person name="Delaux P.M."/>
            <person name="Dal Grande F."/>
            <person name="Keller J."/>
        </authorList>
    </citation>
    <scope>NUCLEOTIDE SEQUENCE [LARGE SCALE GENOMIC DNA]</scope>
    <source>
        <strain evidence="4 5">SAG 216-7</strain>
    </source>
</reference>
<evidence type="ECO:0000256" key="2">
    <source>
        <dbReference type="SAM" id="MobiDB-lite"/>
    </source>
</evidence>
<accession>A0ABR2YW64</accession>
<dbReference type="Gene3D" id="3.40.30.10">
    <property type="entry name" value="Glutaredoxin"/>
    <property type="match status" value="1"/>
</dbReference>
<feature type="compositionally biased region" description="Low complexity" evidence="2">
    <location>
        <begin position="49"/>
        <end position="76"/>
    </location>
</feature>
<dbReference type="SUPFAM" id="SSF52833">
    <property type="entry name" value="Thioredoxin-like"/>
    <property type="match status" value="1"/>
</dbReference>
<dbReference type="Proteomes" id="UP001491310">
    <property type="component" value="Unassembled WGS sequence"/>
</dbReference>
<name>A0ABR2YW64_9CHLO</name>
<sequence length="543" mass="58686">MEAAAMDSAVPSSDVPTNQPAGTSGMRCLAVRSPQPMQARRQWGVLSLQQQAARPPEPQENSAQQPQPQQRASRGPLAEHIQNDSDFLEVPKLRGFQGAAAKRRSHWPAPLRNGRADNAVPPTSTRSVEVEVEVAEPLEVSPEAIREGGASHGSREPAAGQPQWRRKQGHSMEPAGRGDKQSNLMSTGLQLALNKAADPADVQDAGPAADAEMRAGPPCISVLRFGMSKELRSQSIAHLSTPQHTTCLMALGTERLFAAGEGGSVQQWRCCEAQCSFEELPALPAAKYGDIEFPNIAQLAPAGPDFVLACSSTGSVALWNHARGELLIARQHSAYNLRDLHLLPLPPSVAERASGCELRAALAAVRDSRPPAERRGPWRLAHVLMQRSQLFVRPMLTDQEVSHVAMCGTLAAVALPGGTIHIIDAVQITRSLLDVTEDTFEKEVLKADVPVLVDFWATWCGPCKLITPLLNTLEKEFGDSLKIVKIEADPCPNLMEQYKVYGLPTLMLFKDGAVIEGSLQEGAIDRKKLIAYLEKFGLAAATK</sequence>
<dbReference type="Pfam" id="PF00085">
    <property type="entry name" value="Thioredoxin"/>
    <property type="match status" value="1"/>
</dbReference>
<feature type="compositionally biased region" description="Polar residues" evidence="2">
    <location>
        <begin position="10"/>
        <end position="22"/>
    </location>
</feature>
<dbReference type="PRINTS" id="PR00421">
    <property type="entry name" value="THIOREDOXIN"/>
</dbReference>
<dbReference type="PROSITE" id="PS51352">
    <property type="entry name" value="THIOREDOXIN_2"/>
    <property type="match status" value="1"/>
</dbReference>
<evidence type="ECO:0000256" key="1">
    <source>
        <dbReference type="ARBA" id="ARBA00023157"/>
    </source>
</evidence>
<dbReference type="InterPro" id="IPR013766">
    <property type="entry name" value="Thioredoxin_domain"/>
</dbReference>
<dbReference type="InterPro" id="IPR017937">
    <property type="entry name" value="Thioredoxin_CS"/>
</dbReference>
<gene>
    <name evidence="4" type="ORF">WJX75_004919</name>
</gene>
<feature type="domain" description="Thioredoxin" evidence="3">
    <location>
        <begin position="426"/>
        <end position="538"/>
    </location>
</feature>
<dbReference type="CDD" id="cd02947">
    <property type="entry name" value="TRX_family"/>
    <property type="match status" value="1"/>
</dbReference>
<dbReference type="PROSITE" id="PS00194">
    <property type="entry name" value="THIOREDOXIN_1"/>
    <property type="match status" value="1"/>
</dbReference>
<evidence type="ECO:0000313" key="5">
    <source>
        <dbReference type="Proteomes" id="UP001491310"/>
    </source>
</evidence>
<dbReference type="PANTHER" id="PTHR45663:SF22">
    <property type="entry name" value="THIOREDOXIN X, CHLOROPLASTIC"/>
    <property type="match status" value="1"/>
</dbReference>